<accession>D4AZM1</accession>
<dbReference type="PANTHER" id="PTHR23502">
    <property type="entry name" value="MAJOR FACILITATOR SUPERFAMILY"/>
    <property type="match status" value="1"/>
</dbReference>
<evidence type="ECO:0000313" key="8">
    <source>
        <dbReference type="Proteomes" id="UP000008866"/>
    </source>
</evidence>
<dbReference type="EMBL" id="ABSU01000021">
    <property type="protein sequence ID" value="EFE31491.1"/>
    <property type="molecule type" value="Genomic_DNA"/>
</dbReference>
<dbReference type="KEGG" id="abe:ARB_01639"/>
<dbReference type="AlphaFoldDB" id="D4AZM1"/>
<feature type="transmembrane region" description="Helical" evidence="5">
    <location>
        <begin position="102"/>
        <end position="122"/>
    </location>
</feature>
<dbReference type="GO" id="GO:0000324">
    <property type="term" value="C:fungal-type vacuole"/>
    <property type="evidence" value="ECO:0007669"/>
    <property type="project" value="TreeGrafter"/>
</dbReference>
<feature type="transmembrane region" description="Helical" evidence="5">
    <location>
        <begin position="476"/>
        <end position="495"/>
    </location>
</feature>
<dbReference type="Pfam" id="PF07690">
    <property type="entry name" value="MFS_1"/>
    <property type="match status" value="1"/>
</dbReference>
<feature type="transmembrane region" description="Helical" evidence="5">
    <location>
        <begin position="372"/>
        <end position="398"/>
    </location>
</feature>
<protein>
    <submittedName>
        <fullName evidence="7">MFS transporter, putative</fullName>
    </submittedName>
</protein>
<feature type="transmembrane region" description="Helical" evidence="5">
    <location>
        <begin position="410"/>
        <end position="431"/>
    </location>
</feature>
<dbReference type="SUPFAM" id="SSF103473">
    <property type="entry name" value="MFS general substrate transporter"/>
    <property type="match status" value="1"/>
</dbReference>
<gene>
    <name evidence="7" type="ORF">ARB_01639</name>
</gene>
<keyword evidence="3 5" id="KW-1133">Transmembrane helix</keyword>
<sequence length="496" mass="55023">MEFRTVEGTNMVPGTVQIVDRVFDANQITWRTVEGALNVKHQEGGKNDIILVPQPTNDPNDPLNWSKLRKEYHFWLLWIWGFIAAVSVNWTQLTVDLNTTFSLLNVSSALGYLFLGIGCVLLQPIAMKIGRRPVYIFGTLLNIIGCIMGGVQITVEQFFGVNVLTGLGAAPVDSLVQISTTDIFFAHQKGTRLSLLVFTLYAGSYLGPAAAGYIAESQGWRWCFWYLTIFFGSLMVIQLFTMEESSFRRPLSRNEFPSSHDTDQNTLEEMSITLESKGKEAMENVEPSPDPVPPGPNPYWKRMGLFNTAHADSRPLWLVTLSPFTLITYPAVLWGGLVYGVQIMWLSLITVTQSNLFGAPPYNFSISNVGNINFAAFIGGILGMMWGGFVSDWCILYFSRRNKGILEPEFRLWTMIIPAIVNTAGLLMYGLGALNGVMWIMPAGFGMVFIAFGIGSGAAIAITYAVDCYPKMASEALVFMLFLRNLIGTGFTFAIQ</sequence>
<evidence type="ECO:0000256" key="1">
    <source>
        <dbReference type="ARBA" id="ARBA00004141"/>
    </source>
</evidence>
<dbReference type="GO" id="GO:0005886">
    <property type="term" value="C:plasma membrane"/>
    <property type="evidence" value="ECO:0007669"/>
    <property type="project" value="TreeGrafter"/>
</dbReference>
<comment type="caution">
    <text evidence="7">The sequence shown here is derived from an EMBL/GenBank/DDBJ whole genome shotgun (WGS) entry which is preliminary data.</text>
</comment>
<reference evidence="8" key="1">
    <citation type="journal article" date="2011" name="Genome Biol.">
        <title>Comparative and functional genomics provide insights into the pathogenicity of dermatophytic fungi.</title>
        <authorList>
            <person name="Burmester A."/>
            <person name="Shelest E."/>
            <person name="Gloeckner G."/>
            <person name="Heddergott C."/>
            <person name="Schindler S."/>
            <person name="Staib P."/>
            <person name="Heidel A."/>
            <person name="Felder M."/>
            <person name="Petzold A."/>
            <person name="Szafranski K."/>
            <person name="Feuermann M."/>
            <person name="Pedruzzi I."/>
            <person name="Priebe S."/>
            <person name="Groth M."/>
            <person name="Winkler R."/>
            <person name="Li W."/>
            <person name="Kniemeyer O."/>
            <person name="Schroeckh V."/>
            <person name="Hertweck C."/>
            <person name="Hube B."/>
            <person name="White T.C."/>
            <person name="Platzer M."/>
            <person name="Guthke R."/>
            <person name="Heitman J."/>
            <person name="Woestemeyer J."/>
            <person name="Zipfel P.F."/>
            <person name="Monod M."/>
            <person name="Brakhage A.A."/>
        </authorList>
    </citation>
    <scope>NUCLEOTIDE SEQUENCE [LARGE SCALE GENOMIC DNA]</scope>
    <source>
        <strain evidence="8">ATCC MYA-4681 / CBS 112371</strain>
    </source>
</reference>
<dbReference type="Gene3D" id="1.20.1250.20">
    <property type="entry name" value="MFS general substrate transporter like domains"/>
    <property type="match status" value="1"/>
</dbReference>
<feature type="transmembrane region" description="Helical" evidence="5">
    <location>
        <begin position="437"/>
        <end position="464"/>
    </location>
</feature>
<proteinExistence type="predicted"/>
<dbReference type="HOGENOM" id="CLU_008455_13_3_1"/>
<dbReference type="OMA" id="RWCFWYL"/>
<dbReference type="GO" id="GO:0022857">
    <property type="term" value="F:transmembrane transporter activity"/>
    <property type="evidence" value="ECO:0007669"/>
    <property type="project" value="InterPro"/>
</dbReference>
<evidence type="ECO:0000313" key="7">
    <source>
        <dbReference type="EMBL" id="EFE31491.1"/>
    </source>
</evidence>
<dbReference type="eggNOG" id="KOG0255">
    <property type="taxonomic scope" value="Eukaryota"/>
</dbReference>
<feature type="domain" description="Major facilitator superfamily (MFS) profile" evidence="6">
    <location>
        <begin position="67"/>
        <end position="496"/>
    </location>
</feature>
<feature type="transmembrane region" description="Helical" evidence="5">
    <location>
        <begin position="219"/>
        <end position="240"/>
    </location>
</feature>
<evidence type="ECO:0000259" key="6">
    <source>
        <dbReference type="PROSITE" id="PS50850"/>
    </source>
</evidence>
<dbReference type="InterPro" id="IPR011701">
    <property type="entry name" value="MFS"/>
</dbReference>
<comment type="subcellular location">
    <subcellularLocation>
        <location evidence="1">Membrane</location>
        <topology evidence="1">Multi-pass membrane protein</topology>
    </subcellularLocation>
</comment>
<dbReference type="PROSITE" id="PS50850">
    <property type="entry name" value="MFS"/>
    <property type="match status" value="1"/>
</dbReference>
<feature type="transmembrane region" description="Helical" evidence="5">
    <location>
        <begin position="72"/>
        <end position="90"/>
    </location>
</feature>
<keyword evidence="4 5" id="KW-0472">Membrane</keyword>
<feature type="transmembrane region" description="Helical" evidence="5">
    <location>
        <begin position="134"/>
        <end position="155"/>
    </location>
</feature>
<evidence type="ECO:0000256" key="5">
    <source>
        <dbReference type="SAM" id="Phobius"/>
    </source>
</evidence>
<evidence type="ECO:0000256" key="4">
    <source>
        <dbReference type="ARBA" id="ARBA00023136"/>
    </source>
</evidence>
<dbReference type="PANTHER" id="PTHR23502:SF34">
    <property type="entry name" value="PROTEIN HOL1"/>
    <property type="match status" value="1"/>
</dbReference>
<dbReference type="InterPro" id="IPR036259">
    <property type="entry name" value="MFS_trans_sf"/>
</dbReference>
<evidence type="ECO:0000256" key="3">
    <source>
        <dbReference type="ARBA" id="ARBA00022989"/>
    </source>
</evidence>
<keyword evidence="2 5" id="KW-0812">Transmembrane</keyword>
<keyword evidence="8" id="KW-1185">Reference proteome</keyword>
<name>D4AZM1_ARTBC</name>
<dbReference type="Proteomes" id="UP000008866">
    <property type="component" value="Unassembled WGS sequence"/>
</dbReference>
<evidence type="ECO:0000256" key="2">
    <source>
        <dbReference type="ARBA" id="ARBA00022692"/>
    </source>
</evidence>
<dbReference type="InterPro" id="IPR020846">
    <property type="entry name" value="MFS_dom"/>
</dbReference>
<dbReference type="RefSeq" id="XP_003012131.1">
    <property type="nucleotide sequence ID" value="XM_003012085.1"/>
</dbReference>
<organism evidence="7 8">
    <name type="scientific">Arthroderma benhamiae (strain ATCC MYA-4681 / CBS 112371)</name>
    <name type="common">Trichophyton mentagrophytes</name>
    <dbReference type="NCBI Taxonomy" id="663331"/>
    <lineage>
        <taxon>Eukaryota</taxon>
        <taxon>Fungi</taxon>
        <taxon>Dikarya</taxon>
        <taxon>Ascomycota</taxon>
        <taxon>Pezizomycotina</taxon>
        <taxon>Eurotiomycetes</taxon>
        <taxon>Eurotiomycetidae</taxon>
        <taxon>Onygenales</taxon>
        <taxon>Arthrodermataceae</taxon>
        <taxon>Trichophyton</taxon>
    </lineage>
</organism>
<feature type="transmembrane region" description="Helical" evidence="5">
    <location>
        <begin position="193"/>
        <end position="213"/>
    </location>
</feature>
<dbReference type="GeneID" id="9519699"/>